<dbReference type="InterPro" id="IPR045379">
    <property type="entry name" value="Crinkler_N"/>
</dbReference>
<gene>
    <name evidence="5" type="ORF">C1645_838883</name>
</gene>
<accession>A0A397S6K6</accession>
<evidence type="ECO:0000256" key="1">
    <source>
        <dbReference type="ARBA" id="ARBA00004340"/>
    </source>
</evidence>
<keyword evidence="3" id="KW-0964">Secreted</keyword>
<sequence length="307" mass="35710">MIFSLNCLFLGEASIRSISVDISDEIIVGNNRIKYEDIKVSHVKSFILSEKRISYSPDQLNLWKVDHVRANKNDNVLKIFSTEDDIQEKLGGELMQPQLHLGKYFNENSFKDEESKSAIHIIIQLLIPTPEEEPLSIKRIIEADQKIGNKDKPIITMYKYIKRMHIQQFIRDKIETNLEAFENGSSRLNDYQEINLKQIQDGSFEVIHIFVQIFPESSLVHFNKRPSRDPSTGHYPRDPSHVNLVELVKSSAFDLVTVLQAIRQSYQISKKLLILLQLDEYQRDEYLIVNILRFISQLVVNQQDILV</sequence>
<name>A0A397S6K6_9GLOM</name>
<dbReference type="AlphaFoldDB" id="A0A397S6K6"/>
<keyword evidence="6" id="KW-1185">Reference proteome</keyword>
<reference evidence="5 6" key="1">
    <citation type="submission" date="2018-06" db="EMBL/GenBank/DDBJ databases">
        <title>Comparative genomics reveals the genomic features of Rhizophagus irregularis, R. cerebriforme, R. diaphanum and Gigaspora rosea, and their symbiotic lifestyle signature.</title>
        <authorList>
            <person name="Morin E."/>
            <person name="San Clemente H."/>
            <person name="Chen E.C.H."/>
            <person name="De La Providencia I."/>
            <person name="Hainaut M."/>
            <person name="Kuo A."/>
            <person name="Kohler A."/>
            <person name="Murat C."/>
            <person name="Tang N."/>
            <person name="Roy S."/>
            <person name="Loubradou J."/>
            <person name="Henrissat B."/>
            <person name="Grigoriev I.V."/>
            <person name="Corradi N."/>
            <person name="Roux C."/>
            <person name="Martin F.M."/>
        </authorList>
    </citation>
    <scope>NUCLEOTIDE SEQUENCE [LARGE SCALE GENOMIC DNA]</scope>
    <source>
        <strain evidence="5 6">DAOM 227022</strain>
    </source>
</reference>
<organism evidence="5 6">
    <name type="scientific">Glomus cerebriforme</name>
    <dbReference type="NCBI Taxonomy" id="658196"/>
    <lineage>
        <taxon>Eukaryota</taxon>
        <taxon>Fungi</taxon>
        <taxon>Fungi incertae sedis</taxon>
        <taxon>Mucoromycota</taxon>
        <taxon>Glomeromycotina</taxon>
        <taxon>Glomeromycetes</taxon>
        <taxon>Glomerales</taxon>
        <taxon>Glomeraceae</taxon>
        <taxon>Glomus</taxon>
    </lineage>
</organism>
<dbReference type="Pfam" id="PF20147">
    <property type="entry name" value="Crinkler"/>
    <property type="match status" value="1"/>
</dbReference>
<evidence type="ECO:0000259" key="4">
    <source>
        <dbReference type="Pfam" id="PF20147"/>
    </source>
</evidence>
<evidence type="ECO:0000256" key="2">
    <source>
        <dbReference type="ARBA" id="ARBA00004613"/>
    </source>
</evidence>
<dbReference type="GO" id="GO:0005576">
    <property type="term" value="C:extracellular region"/>
    <property type="evidence" value="ECO:0007669"/>
    <property type="project" value="UniProtKB-SubCell"/>
</dbReference>
<feature type="domain" description="Crinkler effector protein N-terminal" evidence="4">
    <location>
        <begin position="4"/>
        <end position="124"/>
    </location>
</feature>
<dbReference type="GO" id="GO:0043657">
    <property type="term" value="C:host cell"/>
    <property type="evidence" value="ECO:0007669"/>
    <property type="project" value="UniProtKB-SubCell"/>
</dbReference>
<dbReference type="Proteomes" id="UP000265703">
    <property type="component" value="Unassembled WGS sequence"/>
</dbReference>
<dbReference type="OrthoDB" id="2445272at2759"/>
<evidence type="ECO:0000313" key="6">
    <source>
        <dbReference type="Proteomes" id="UP000265703"/>
    </source>
</evidence>
<dbReference type="EMBL" id="QKYT01000990">
    <property type="protein sequence ID" value="RIA80336.1"/>
    <property type="molecule type" value="Genomic_DNA"/>
</dbReference>
<proteinExistence type="predicted"/>
<evidence type="ECO:0000256" key="3">
    <source>
        <dbReference type="ARBA" id="ARBA00022525"/>
    </source>
</evidence>
<protein>
    <recommendedName>
        <fullName evidence="4">Crinkler effector protein N-terminal domain-containing protein</fullName>
    </recommendedName>
</protein>
<comment type="subcellular location">
    <subcellularLocation>
        <location evidence="1">Host cell</location>
    </subcellularLocation>
    <subcellularLocation>
        <location evidence="2">Secreted</location>
    </subcellularLocation>
</comment>
<evidence type="ECO:0000313" key="5">
    <source>
        <dbReference type="EMBL" id="RIA80336.1"/>
    </source>
</evidence>
<comment type="caution">
    <text evidence="5">The sequence shown here is derived from an EMBL/GenBank/DDBJ whole genome shotgun (WGS) entry which is preliminary data.</text>
</comment>